<sequence>MKSVLRALALTGVMGLAAAAAQAQVGIYVGASVPPAYAVQPPCPGVDFIWAPGYYVGTAWYPGRWMHREEYRRDDYGRAWAGHHDDHYDRGGYGHGYRGRR</sequence>
<organism evidence="3 4">
    <name type="scientific">Paracidobacterium acidisoli</name>
    <dbReference type="NCBI Taxonomy" id="2303751"/>
    <lineage>
        <taxon>Bacteria</taxon>
        <taxon>Pseudomonadati</taxon>
        <taxon>Acidobacteriota</taxon>
        <taxon>Terriglobia</taxon>
        <taxon>Terriglobales</taxon>
        <taxon>Acidobacteriaceae</taxon>
        <taxon>Paracidobacterium</taxon>
    </lineage>
</organism>
<accession>A0A372IRS3</accession>
<evidence type="ECO:0000313" key="4">
    <source>
        <dbReference type="Proteomes" id="UP000264702"/>
    </source>
</evidence>
<feature type="signal peptide" evidence="2">
    <location>
        <begin position="1"/>
        <end position="23"/>
    </location>
</feature>
<dbReference type="OrthoDB" id="123541at2"/>
<feature type="region of interest" description="Disordered" evidence="1">
    <location>
        <begin position="81"/>
        <end position="101"/>
    </location>
</feature>
<keyword evidence="4" id="KW-1185">Reference proteome</keyword>
<feature type="compositionally biased region" description="Basic and acidic residues" evidence="1">
    <location>
        <begin position="81"/>
        <end position="92"/>
    </location>
</feature>
<name>A0A372IRS3_9BACT</name>
<dbReference type="Proteomes" id="UP000264702">
    <property type="component" value="Unassembled WGS sequence"/>
</dbReference>
<reference evidence="3 4" key="1">
    <citation type="submission" date="2018-08" db="EMBL/GenBank/DDBJ databases">
        <title>Acidipila sp. 4G-K13, an acidobacterium isolated from forest soil.</title>
        <authorList>
            <person name="Gao Z.-H."/>
            <person name="Qiu L.-H."/>
        </authorList>
    </citation>
    <scope>NUCLEOTIDE SEQUENCE [LARGE SCALE GENOMIC DNA]</scope>
    <source>
        <strain evidence="3 4">4G-K13</strain>
    </source>
</reference>
<dbReference type="RefSeq" id="WP_147324908.1">
    <property type="nucleotide sequence ID" value="NZ_QVQT02000002.1"/>
</dbReference>
<proteinExistence type="predicted"/>
<comment type="caution">
    <text evidence="3">The sequence shown here is derived from an EMBL/GenBank/DDBJ whole genome shotgun (WGS) entry which is preliminary data.</text>
</comment>
<feature type="chain" id="PRO_5016936174" evidence="2">
    <location>
        <begin position="24"/>
        <end position="101"/>
    </location>
</feature>
<dbReference type="AlphaFoldDB" id="A0A372IRS3"/>
<protein>
    <submittedName>
        <fullName evidence="3">Uncharacterized protein</fullName>
    </submittedName>
</protein>
<dbReference type="EMBL" id="QVQT01000002">
    <property type="protein sequence ID" value="RFU17469.1"/>
    <property type="molecule type" value="Genomic_DNA"/>
</dbReference>
<evidence type="ECO:0000313" key="3">
    <source>
        <dbReference type="EMBL" id="RFU17469.1"/>
    </source>
</evidence>
<evidence type="ECO:0000256" key="1">
    <source>
        <dbReference type="SAM" id="MobiDB-lite"/>
    </source>
</evidence>
<gene>
    <name evidence="3" type="ORF">D0Y96_04770</name>
</gene>
<evidence type="ECO:0000256" key="2">
    <source>
        <dbReference type="SAM" id="SignalP"/>
    </source>
</evidence>
<keyword evidence="2" id="KW-0732">Signal</keyword>